<accession>A0A4U7B087</accession>
<dbReference type="AlphaFoldDB" id="A0A4U7B087"/>
<name>A0A4U7B087_9PEZI</name>
<evidence type="ECO:0000313" key="2">
    <source>
        <dbReference type="EMBL" id="TKX24508.1"/>
    </source>
</evidence>
<feature type="region of interest" description="Disordered" evidence="1">
    <location>
        <begin position="1"/>
        <end position="38"/>
    </location>
</feature>
<dbReference type="EMBL" id="PTQR01000039">
    <property type="protein sequence ID" value="TKX24508.1"/>
    <property type="molecule type" value="Genomic_DNA"/>
</dbReference>
<comment type="caution">
    <text evidence="2">The sequence shown here is derived from an EMBL/GenBank/DDBJ whole genome shotgun (WGS) entry which is preliminary data.</text>
</comment>
<reference evidence="2 3" key="1">
    <citation type="submission" date="2018-02" db="EMBL/GenBank/DDBJ databases">
        <title>Draft genome sequences of Elsinoe sp., causing black scab on jojoba.</title>
        <authorList>
            <person name="Stodart B."/>
            <person name="Jeffress S."/>
            <person name="Ash G."/>
            <person name="Arun Chinnappa K."/>
        </authorList>
    </citation>
    <scope>NUCLEOTIDE SEQUENCE [LARGE SCALE GENOMIC DNA]</scope>
    <source>
        <strain evidence="2 3">Hillstone_2</strain>
    </source>
</reference>
<sequence>MTPEQHANIDRKEKDKRDARMRAVERANPEPARQRRQRWVVKNRDEAIAQLNRYRARHPEKASELGIRSRERIAKKRKDPDANQHLRMIRNKSMNKRNKERRKADPDGTMIACWVDYIYDAYQSPITLDNLPPAGVANMSDMYVGMIIELVRSGAMSGTPLCKMLRILLCLSPTIISGKVVR</sequence>
<protein>
    <submittedName>
        <fullName evidence="2">Uncharacterized protein</fullName>
    </submittedName>
</protein>
<dbReference type="Proteomes" id="UP000308133">
    <property type="component" value="Unassembled WGS sequence"/>
</dbReference>
<gene>
    <name evidence="2" type="ORF">C1H76_3115</name>
</gene>
<feature type="compositionally biased region" description="Basic and acidic residues" evidence="1">
    <location>
        <begin position="7"/>
        <end position="28"/>
    </location>
</feature>
<evidence type="ECO:0000313" key="3">
    <source>
        <dbReference type="Proteomes" id="UP000308133"/>
    </source>
</evidence>
<organism evidence="2 3">
    <name type="scientific">Elsinoe australis</name>
    <dbReference type="NCBI Taxonomy" id="40998"/>
    <lineage>
        <taxon>Eukaryota</taxon>
        <taxon>Fungi</taxon>
        <taxon>Dikarya</taxon>
        <taxon>Ascomycota</taxon>
        <taxon>Pezizomycotina</taxon>
        <taxon>Dothideomycetes</taxon>
        <taxon>Dothideomycetidae</taxon>
        <taxon>Myriangiales</taxon>
        <taxon>Elsinoaceae</taxon>
        <taxon>Elsinoe</taxon>
    </lineage>
</organism>
<evidence type="ECO:0000256" key="1">
    <source>
        <dbReference type="SAM" id="MobiDB-lite"/>
    </source>
</evidence>
<proteinExistence type="predicted"/>